<dbReference type="InterPro" id="IPR012471">
    <property type="entry name" value="DUF1690"/>
</dbReference>
<reference evidence="3" key="2">
    <citation type="submission" date="2015-01" db="EMBL/GenBank/DDBJ databases">
        <title>Evolutionary Origins and Diversification of the Mycorrhizal Mutualists.</title>
        <authorList>
            <consortium name="DOE Joint Genome Institute"/>
            <consortium name="Mycorrhizal Genomics Consortium"/>
            <person name="Kohler A."/>
            <person name="Kuo A."/>
            <person name="Nagy L.G."/>
            <person name="Floudas D."/>
            <person name="Copeland A."/>
            <person name="Barry K.W."/>
            <person name="Cichocki N."/>
            <person name="Veneault-Fourrey C."/>
            <person name="LaButti K."/>
            <person name="Lindquist E.A."/>
            <person name="Lipzen A."/>
            <person name="Lundell T."/>
            <person name="Morin E."/>
            <person name="Murat C."/>
            <person name="Riley R."/>
            <person name="Ohm R."/>
            <person name="Sun H."/>
            <person name="Tunlid A."/>
            <person name="Henrissat B."/>
            <person name="Grigoriev I.V."/>
            <person name="Hibbett D.S."/>
            <person name="Martin F."/>
        </authorList>
    </citation>
    <scope>NUCLEOTIDE SEQUENCE [LARGE SCALE GENOMIC DNA]</scope>
    <source>
        <strain evidence="3">MAFF 305830</strain>
    </source>
</reference>
<dbReference type="Pfam" id="PF07956">
    <property type="entry name" value="DUF1690"/>
    <property type="match status" value="1"/>
</dbReference>
<reference evidence="2 3" key="1">
    <citation type="submission" date="2014-04" db="EMBL/GenBank/DDBJ databases">
        <authorList>
            <consortium name="DOE Joint Genome Institute"/>
            <person name="Kuo A."/>
            <person name="Zuccaro A."/>
            <person name="Kohler A."/>
            <person name="Nagy L.G."/>
            <person name="Floudas D."/>
            <person name="Copeland A."/>
            <person name="Barry K.W."/>
            <person name="Cichocki N."/>
            <person name="Veneault-Fourrey C."/>
            <person name="LaButti K."/>
            <person name="Lindquist E.A."/>
            <person name="Lipzen A."/>
            <person name="Lundell T."/>
            <person name="Morin E."/>
            <person name="Murat C."/>
            <person name="Sun H."/>
            <person name="Tunlid A."/>
            <person name="Henrissat B."/>
            <person name="Grigoriev I.V."/>
            <person name="Hibbett D.S."/>
            <person name="Martin F."/>
            <person name="Nordberg H.P."/>
            <person name="Cantor M.N."/>
            <person name="Hua S.X."/>
        </authorList>
    </citation>
    <scope>NUCLEOTIDE SEQUENCE [LARGE SCALE GENOMIC DNA]</scope>
    <source>
        <strain evidence="2 3">MAFF 305830</strain>
    </source>
</reference>
<evidence type="ECO:0008006" key="4">
    <source>
        <dbReference type="Google" id="ProtNLM"/>
    </source>
</evidence>
<feature type="region of interest" description="Disordered" evidence="1">
    <location>
        <begin position="110"/>
        <end position="135"/>
    </location>
</feature>
<dbReference type="AlphaFoldDB" id="A0A0C2XIF7"/>
<dbReference type="EMBL" id="KN824291">
    <property type="protein sequence ID" value="KIM28872.1"/>
    <property type="molecule type" value="Genomic_DNA"/>
</dbReference>
<accession>A0A0C2XIF7</accession>
<gene>
    <name evidence="2" type="ORF">M408DRAFT_23518</name>
</gene>
<name>A0A0C2XIF7_SERVB</name>
<organism evidence="2 3">
    <name type="scientific">Serendipita vermifera MAFF 305830</name>
    <dbReference type="NCBI Taxonomy" id="933852"/>
    <lineage>
        <taxon>Eukaryota</taxon>
        <taxon>Fungi</taxon>
        <taxon>Dikarya</taxon>
        <taxon>Basidiomycota</taxon>
        <taxon>Agaricomycotina</taxon>
        <taxon>Agaricomycetes</taxon>
        <taxon>Sebacinales</taxon>
        <taxon>Serendipitaceae</taxon>
        <taxon>Serendipita</taxon>
    </lineage>
</organism>
<dbReference type="OrthoDB" id="5544375at2759"/>
<sequence length="204" mass="23052">MSLRLNMCYLSLAPYFRPHFSVWQYTGVAFMGGTQSKDPVVLPVQNESSIKFSPALLNQLSNNLDSANPSPEREEALDKHVRQRIQAEISKLQEEEDVVKSALRAALEKENLDQSKTGDDSDATNAGSRGTASLREDIEAVKKRVEKYSQRRQLGSDSAVEASRQAVVKCYRENPERPLDCWRQVEEFKQQVASIETKFVDSLK</sequence>
<evidence type="ECO:0000313" key="2">
    <source>
        <dbReference type="EMBL" id="KIM28872.1"/>
    </source>
</evidence>
<evidence type="ECO:0000313" key="3">
    <source>
        <dbReference type="Proteomes" id="UP000054097"/>
    </source>
</evidence>
<proteinExistence type="predicted"/>
<dbReference type="HOGENOM" id="CLU_093897_1_0_1"/>
<keyword evidence="3" id="KW-1185">Reference proteome</keyword>
<evidence type="ECO:0000256" key="1">
    <source>
        <dbReference type="SAM" id="MobiDB-lite"/>
    </source>
</evidence>
<feature type="compositionally biased region" description="Basic and acidic residues" evidence="1">
    <location>
        <begin position="110"/>
        <end position="119"/>
    </location>
</feature>
<protein>
    <recommendedName>
        <fullName evidence="4">Altered inheritance of mitochondria protein 13, mitochondrial</fullName>
    </recommendedName>
</protein>
<dbReference type="Proteomes" id="UP000054097">
    <property type="component" value="Unassembled WGS sequence"/>
</dbReference>